<name>A0A396IVR0_MEDTR</name>
<sequence>MLIHLFGCFSFFDCSSLCWFISLVVVSSLVALLFLCLLFDYCSFFG</sequence>
<organism evidence="2 3">
    <name type="scientific">Medicago truncatula</name>
    <name type="common">Barrel medic</name>
    <name type="synonym">Medicago tribuloides</name>
    <dbReference type="NCBI Taxonomy" id="3880"/>
    <lineage>
        <taxon>Eukaryota</taxon>
        <taxon>Viridiplantae</taxon>
        <taxon>Streptophyta</taxon>
        <taxon>Embryophyta</taxon>
        <taxon>Tracheophyta</taxon>
        <taxon>Spermatophyta</taxon>
        <taxon>Magnoliopsida</taxon>
        <taxon>eudicotyledons</taxon>
        <taxon>Gunneridae</taxon>
        <taxon>Pentapetalae</taxon>
        <taxon>rosids</taxon>
        <taxon>fabids</taxon>
        <taxon>Fabales</taxon>
        <taxon>Fabaceae</taxon>
        <taxon>Papilionoideae</taxon>
        <taxon>50 kb inversion clade</taxon>
        <taxon>NPAAA clade</taxon>
        <taxon>Hologalegina</taxon>
        <taxon>IRL clade</taxon>
        <taxon>Trifolieae</taxon>
        <taxon>Medicago</taxon>
    </lineage>
</organism>
<comment type="caution">
    <text evidence="2">The sequence shown here is derived from an EMBL/GenBank/DDBJ whole genome shotgun (WGS) entry which is preliminary data.</text>
</comment>
<dbReference type="Proteomes" id="UP000265566">
    <property type="component" value="Chromosome 3"/>
</dbReference>
<reference evidence="3" key="1">
    <citation type="journal article" date="2018" name="Nat. Plants">
        <title>Whole-genome landscape of Medicago truncatula symbiotic genes.</title>
        <authorList>
            <person name="Pecrix Y."/>
            <person name="Staton S.E."/>
            <person name="Sallet E."/>
            <person name="Lelandais-Briere C."/>
            <person name="Moreau S."/>
            <person name="Carrere S."/>
            <person name="Blein T."/>
            <person name="Jardinaud M.F."/>
            <person name="Latrasse D."/>
            <person name="Zouine M."/>
            <person name="Zahm M."/>
            <person name="Kreplak J."/>
            <person name="Mayjonade B."/>
            <person name="Satge C."/>
            <person name="Perez M."/>
            <person name="Cauet S."/>
            <person name="Marande W."/>
            <person name="Chantry-Darmon C."/>
            <person name="Lopez-Roques C."/>
            <person name="Bouchez O."/>
            <person name="Berard A."/>
            <person name="Debelle F."/>
            <person name="Munos S."/>
            <person name="Bendahmane A."/>
            <person name="Berges H."/>
            <person name="Niebel A."/>
            <person name="Buitink J."/>
            <person name="Frugier F."/>
            <person name="Benhamed M."/>
            <person name="Crespi M."/>
            <person name="Gouzy J."/>
            <person name="Gamas P."/>
        </authorList>
    </citation>
    <scope>NUCLEOTIDE SEQUENCE [LARGE SCALE GENOMIC DNA]</scope>
    <source>
        <strain evidence="3">cv. Jemalong A17</strain>
    </source>
</reference>
<dbReference type="Gramene" id="rna18147">
    <property type="protein sequence ID" value="RHN69652.1"/>
    <property type="gene ID" value="gene18147"/>
</dbReference>
<proteinExistence type="predicted"/>
<dbReference type="AlphaFoldDB" id="A0A396IVR0"/>
<evidence type="ECO:0000313" key="2">
    <source>
        <dbReference type="EMBL" id="RHN69652.1"/>
    </source>
</evidence>
<protein>
    <recommendedName>
        <fullName evidence="4">Transmembrane protein</fullName>
    </recommendedName>
</protein>
<evidence type="ECO:0000313" key="3">
    <source>
        <dbReference type="Proteomes" id="UP000265566"/>
    </source>
</evidence>
<keyword evidence="1" id="KW-0472">Membrane</keyword>
<dbReference type="EMBL" id="PSQE01000003">
    <property type="protein sequence ID" value="RHN69652.1"/>
    <property type="molecule type" value="Genomic_DNA"/>
</dbReference>
<accession>A0A396IVR0</accession>
<gene>
    <name evidence="2" type="ORF">MtrunA17_Chr3g0127061</name>
</gene>
<evidence type="ECO:0000256" key="1">
    <source>
        <dbReference type="SAM" id="Phobius"/>
    </source>
</evidence>
<keyword evidence="1" id="KW-0812">Transmembrane</keyword>
<evidence type="ECO:0008006" key="4">
    <source>
        <dbReference type="Google" id="ProtNLM"/>
    </source>
</evidence>
<keyword evidence="1" id="KW-1133">Transmembrane helix</keyword>
<feature type="transmembrane region" description="Helical" evidence="1">
    <location>
        <begin position="20"/>
        <end position="42"/>
    </location>
</feature>